<accession>A0A0H5SHF3</accession>
<dbReference type="RefSeq" id="WP_103203019.1">
    <property type="nucleotide sequence ID" value="NZ_CVTD020000017.1"/>
</dbReference>
<sequence>MNKFKTIFTTIFSVIASWLGALAIPVLLMILSNLVDYVTGLIASKYRDEPINSYKSFRGIAKKICMWLLVIVGALVDQLILYAGDIIGIKMPFTFLIACVVAIWIICNELISILENIKDIGVKLPPFLQPLVENVKKQVEEKAKVKDDANG</sequence>
<keyword evidence="2 5" id="KW-0812">Transmembrane</keyword>
<name>A0A0H5SHF3_HERHM</name>
<dbReference type="Pfam" id="PF05105">
    <property type="entry name" value="Phage_holin_4_1"/>
    <property type="match status" value="1"/>
</dbReference>
<proteinExistence type="predicted"/>
<evidence type="ECO:0000313" key="6">
    <source>
        <dbReference type="EMBL" id="CRZ34914.1"/>
    </source>
</evidence>
<reference evidence="6 7" key="1">
    <citation type="submission" date="2015-06" db="EMBL/GenBank/DDBJ databases">
        <authorList>
            <person name="Wibberg Daniel"/>
        </authorList>
    </citation>
    <scope>NUCLEOTIDE SEQUENCE [LARGE SCALE GENOMIC DNA]</scope>
    <source>
        <strain evidence="6 7">T3/55T</strain>
    </source>
</reference>
<feature type="transmembrane region" description="Helical" evidence="5">
    <location>
        <begin position="6"/>
        <end position="31"/>
    </location>
</feature>
<dbReference type="OrthoDB" id="88184at2"/>
<keyword evidence="4 5" id="KW-0472">Membrane</keyword>
<dbReference type="EMBL" id="CVTD020000017">
    <property type="protein sequence ID" value="CRZ34914.1"/>
    <property type="molecule type" value="Genomic_DNA"/>
</dbReference>
<evidence type="ECO:0000256" key="5">
    <source>
        <dbReference type="SAM" id="Phobius"/>
    </source>
</evidence>
<feature type="transmembrane region" description="Helical" evidence="5">
    <location>
        <begin position="95"/>
        <end position="114"/>
    </location>
</feature>
<evidence type="ECO:0000256" key="3">
    <source>
        <dbReference type="ARBA" id="ARBA00022989"/>
    </source>
</evidence>
<organism evidence="6 7">
    <name type="scientific">Herbinix hemicellulosilytica</name>
    <dbReference type="NCBI Taxonomy" id="1564487"/>
    <lineage>
        <taxon>Bacteria</taxon>
        <taxon>Bacillati</taxon>
        <taxon>Bacillota</taxon>
        <taxon>Clostridia</taxon>
        <taxon>Lachnospirales</taxon>
        <taxon>Lachnospiraceae</taxon>
        <taxon>Herbinix</taxon>
    </lineage>
</organism>
<dbReference type="Proteomes" id="UP000236497">
    <property type="component" value="Unassembled WGS sequence"/>
</dbReference>
<dbReference type="AlphaFoldDB" id="A0A0H5SHF3"/>
<keyword evidence="3 5" id="KW-1133">Transmembrane helix</keyword>
<keyword evidence="7" id="KW-1185">Reference proteome</keyword>
<comment type="subcellular location">
    <subcellularLocation>
        <location evidence="1">Membrane</location>
        <topology evidence="1">Multi-pass membrane protein</topology>
    </subcellularLocation>
</comment>
<evidence type="ECO:0000313" key="7">
    <source>
        <dbReference type="Proteomes" id="UP000236497"/>
    </source>
</evidence>
<gene>
    <name evidence="6" type="ORF">HHT355_1714</name>
</gene>
<feature type="transmembrane region" description="Helical" evidence="5">
    <location>
        <begin position="64"/>
        <end position="83"/>
    </location>
</feature>
<evidence type="ECO:0000256" key="1">
    <source>
        <dbReference type="ARBA" id="ARBA00004141"/>
    </source>
</evidence>
<dbReference type="InterPro" id="IPR006480">
    <property type="entry name" value="Phage_holin_4_1"/>
</dbReference>
<dbReference type="GO" id="GO:0016020">
    <property type="term" value="C:membrane"/>
    <property type="evidence" value="ECO:0007669"/>
    <property type="project" value="UniProtKB-SubCell"/>
</dbReference>
<evidence type="ECO:0000256" key="2">
    <source>
        <dbReference type="ARBA" id="ARBA00022692"/>
    </source>
</evidence>
<dbReference type="NCBIfam" id="TIGR01593">
    <property type="entry name" value="holin_tox_secr"/>
    <property type="match status" value="1"/>
</dbReference>
<evidence type="ECO:0000256" key="4">
    <source>
        <dbReference type="ARBA" id="ARBA00023136"/>
    </source>
</evidence>
<protein>
    <submittedName>
        <fullName evidence="6">Putative membrane protein</fullName>
    </submittedName>
</protein>